<dbReference type="SUPFAM" id="SSF48008">
    <property type="entry name" value="GntR ligand-binding domain-like"/>
    <property type="match status" value="1"/>
</dbReference>
<evidence type="ECO:0000256" key="3">
    <source>
        <dbReference type="ARBA" id="ARBA00023163"/>
    </source>
</evidence>
<organism evidence="5 6">
    <name type="scientific">Streptosporangium saharense</name>
    <dbReference type="NCBI Taxonomy" id="1706840"/>
    <lineage>
        <taxon>Bacteria</taxon>
        <taxon>Bacillati</taxon>
        <taxon>Actinomycetota</taxon>
        <taxon>Actinomycetes</taxon>
        <taxon>Streptosporangiales</taxon>
        <taxon>Streptosporangiaceae</taxon>
        <taxon>Streptosporangium</taxon>
    </lineage>
</organism>
<dbReference type="Pfam" id="PF00392">
    <property type="entry name" value="GntR"/>
    <property type="match status" value="1"/>
</dbReference>
<evidence type="ECO:0000256" key="2">
    <source>
        <dbReference type="ARBA" id="ARBA00023125"/>
    </source>
</evidence>
<evidence type="ECO:0000313" key="6">
    <source>
        <dbReference type="Proteomes" id="UP000552644"/>
    </source>
</evidence>
<dbReference type="GO" id="GO:0003700">
    <property type="term" value="F:DNA-binding transcription factor activity"/>
    <property type="evidence" value="ECO:0007669"/>
    <property type="project" value="InterPro"/>
</dbReference>
<feature type="domain" description="HTH gntR-type" evidence="4">
    <location>
        <begin position="18"/>
        <end position="85"/>
    </location>
</feature>
<proteinExistence type="predicted"/>
<protein>
    <submittedName>
        <fullName evidence="5">DNA-binding GntR family transcriptional regulator</fullName>
    </submittedName>
</protein>
<keyword evidence="3" id="KW-0804">Transcription</keyword>
<dbReference type="InterPro" id="IPR008920">
    <property type="entry name" value="TF_FadR/GntR_C"/>
</dbReference>
<dbReference type="PANTHER" id="PTHR43537:SF45">
    <property type="entry name" value="GNTR FAMILY REGULATORY PROTEIN"/>
    <property type="match status" value="1"/>
</dbReference>
<dbReference type="GO" id="GO:0003677">
    <property type="term" value="F:DNA binding"/>
    <property type="evidence" value="ECO:0007669"/>
    <property type="project" value="UniProtKB-KW"/>
</dbReference>
<dbReference type="SMART" id="SM00895">
    <property type="entry name" value="FCD"/>
    <property type="match status" value="1"/>
</dbReference>
<dbReference type="Proteomes" id="UP000552644">
    <property type="component" value="Unassembled WGS sequence"/>
</dbReference>
<comment type="caution">
    <text evidence="5">The sequence shown here is derived from an EMBL/GenBank/DDBJ whole genome shotgun (WGS) entry which is preliminary data.</text>
</comment>
<dbReference type="RefSeq" id="WP_221461469.1">
    <property type="nucleotide sequence ID" value="NZ_JACHJP010000008.1"/>
</dbReference>
<dbReference type="InterPro" id="IPR036388">
    <property type="entry name" value="WH-like_DNA-bd_sf"/>
</dbReference>
<dbReference type="Gene3D" id="1.20.120.530">
    <property type="entry name" value="GntR ligand-binding domain-like"/>
    <property type="match status" value="1"/>
</dbReference>
<reference evidence="5 6" key="1">
    <citation type="submission" date="2020-08" db="EMBL/GenBank/DDBJ databases">
        <title>Genomic Encyclopedia of Type Strains, Phase III (KMG-III): the genomes of soil and plant-associated and newly described type strains.</title>
        <authorList>
            <person name="Whitman W."/>
        </authorList>
    </citation>
    <scope>NUCLEOTIDE SEQUENCE [LARGE SCALE GENOMIC DNA]</scope>
    <source>
        <strain evidence="5 6">CECT 8840</strain>
    </source>
</reference>
<dbReference type="InterPro" id="IPR000524">
    <property type="entry name" value="Tscrpt_reg_HTH_GntR"/>
</dbReference>
<name>A0A7W7QSY2_9ACTN</name>
<dbReference type="PANTHER" id="PTHR43537">
    <property type="entry name" value="TRANSCRIPTIONAL REGULATOR, GNTR FAMILY"/>
    <property type="match status" value="1"/>
</dbReference>
<keyword evidence="1" id="KW-0805">Transcription regulation</keyword>
<dbReference type="EMBL" id="JACHJP010000008">
    <property type="protein sequence ID" value="MBB4918908.1"/>
    <property type="molecule type" value="Genomic_DNA"/>
</dbReference>
<accession>A0A7W7QSY2</accession>
<dbReference type="SUPFAM" id="SSF46785">
    <property type="entry name" value="Winged helix' DNA-binding domain"/>
    <property type="match status" value="1"/>
</dbReference>
<dbReference type="InterPro" id="IPR011711">
    <property type="entry name" value="GntR_C"/>
</dbReference>
<dbReference type="PRINTS" id="PR00035">
    <property type="entry name" value="HTHGNTR"/>
</dbReference>
<evidence type="ECO:0000259" key="4">
    <source>
        <dbReference type="PROSITE" id="PS50949"/>
    </source>
</evidence>
<gene>
    <name evidence="5" type="ORF">FHS44_006044</name>
</gene>
<dbReference type="Gene3D" id="1.10.10.10">
    <property type="entry name" value="Winged helix-like DNA-binding domain superfamily/Winged helix DNA-binding domain"/>
    <property type="match status" value="1"/>
</dbReference>
<dbReference type="CDD" id="cd07377">
    <property type="entry name" value="WHTH_GntR"/>
    <property type="match status" value="1"/>
</dbReference>
<keyword evidence="6" id="KW-1185">Reference proteome</keyword>
<dbReference type="AlphaFoldDB" id="A0A7W7QSY2"/>
<dbReference type="Pfam" id="PF07729">
    <property type="entry name" value="FCD"/>
    <property type="match status" value="1"/>
</dbReference>
<keyword evidence="2 5" id="KW-0238">DNA-binding</keyword>
<dbReference type="InterPro" id="IPR036390">
    <property type="entry name" value="WH_DNA-bd_sf"/>
</dbReference>
<evidence type="ECO:0000313" key="5">
    <source>
        <dbReference type="EMBL" id="MBB4918908.1"/>
    </source>
</evidence>
<dbReference type="SMART" id="SM00345">
    <property type="entry name" value="HTH_GNTR"/>
    <property type="match status" value="1"/>
</dbReference>
<dbReference type="PROSITE" id="PS50949">
    <property type="entry name" value="HTH_GNTR"/>
    <property type="match status" value="1"/>
</dbReference>
<sequence>MSRQADTPGSFDIDADYKPLRDRVRDELRQRIIDDVYPPGTRLVETEIAAQLGVSRLPVRESIRALESEGFVRTIPRRGAVVAELSEQDVEELFDVREALEVLASQQAATRATKAELRRVRGILDRARKALDSGDRVALGEANEAFHDEILKLSHNVLLQTVLEPLQGRLHWLLRQTGDPYDLFEEHSAWFEAIASGSAELAAEHALRHARLNREIVRKLLAERQHRAPSA</sequence>
<evidence type="ECO:0000256" key="1">
    <source>
        <dbReference type="ARBA" id="ARBA00023015"/>
    </source>
</evidence>